<dbReference type="RefSeq" id="WP_154530599.1">
    <property type="nucleotide sequence ID" value="NZ_VULX01000004.1"/>
</dbReference>
<evidence type="ECO:0000313" key="2">
    <source>
        <dbReference type="EMBL" id="MSR90714.1"/>
    </source>
</evidence>
<proteinExistence type="predicted"/>
<dbReference type="EMBL" id="VULX01000004">
    <property type="protein sequence ID" value="MSR90714.1"/>
    <property type="molecule type" value="Genomic_DNA"/>
</dbReference>
<feature type="compositionally biased region" description="Pro residues" evidence="1">
    <location>
        <begin position="61"/>
        <end position="76"/>
    </location>
</feature>
<gene>
    <name evidence="2" type="ORF">FYJ33_04590</name>
</gene>
<dbReference type="AlphaFoldDB" id="A0A7X2MX50"/>
<feature type="region of interest" description="Disordered" evidence="1">
    <location>
        <begin position="52"/>
        <end position="76"/>
    </location>
</feature>
<reference evidence="2 3" key="1">
    <citation type="submission" date="2019-08" db="EMBL/GenBank/DDBJ databases">
        <title>In-depth cultivation of the pig gut microbiome towards novel bacterial diversity and tailored functional studies.</title>
        <authorList>
            <person name="Wylensek D."/>
            <person name="Hitch T.C.A."/>
            <person name="Clavel T."/>
        </authorList>
    </citation>
    <scope>NUCLEOTIDE SEQUENCE [LARGE SCALE GENOMIC DNA]</scope>
    <source>
        <strain evidence="2 3">WCA-383-APC-5B</strain>
    </source>
</reference>
<sequence>MLDENNELNSNNKFRFFNDSTGFDAVGEYEVDIPYTYSPIYMDDDDFTANRSEGNQDTLVIPPPAANIPPQSSPPPFIPSKTEISNSGNSVVKDITTENMKDCFNKFTYVWQLNGRSYWAYITSCDEKSLSGWRFIAFKWIYFGVDLSKIECYISY</sequence>
<accession>A0A7X2MX50</accession>
<organism evidence="2 3">
    <name type="scientific">Inconstantimicrobium porci</name>
    <dbReference type="NCBI Taxonomy" id="2652291"/>
    <lineage>
        <taxon>Bacteria</taxon>
        <taxon>Bacillati</taxon>
        <taxon>Bacillota</taxon>
        <taxon>Clostridia</taxon>
        <taxon>Eubacteriales</taxon>
        <taxon>Clostridiaceae</taxon>
        <taxon>Inconstantimicrobium</taxon>
    </lineage>
</organism>
<name>A0A7X2MX50_9CLOT</name>
<evidence type="ECO:0000313" key="3">
    <source>
        <dbReference type="Proteomes" id="UP000460287"/>
    </source>
</evidence>
<evidence type="ECO:0000256" key="1">
    <source>
        <dbReference type="SAM" id="MobiDB-lite"/>
    </source>
</evidence>
<dbReference type="Proteomes" id="UP000460287">
    <property type="component" value="Unassembled WGS sequence"/>
</dbReference>
<protein>
    <submittedName>
        <fullName evidence="2">Uncharacterized protein</fullName>
    </submittedName>
</protein>
<keyword evidence="3" id="KW-1185">Reference proteome</keyword>
<comment type="caution">
    <text evidence="2">The sequence shown here is derived from an EMBL/GenBank/DDBJ whole genome shotgun (WGS) entry which is preliminary data.</text>
</comment>